<feature type="compositionally biased region" description="Basic residues" evidence="1">
    <location>
        <begin position="58"/>
        <end position="77"/>
    </location>
</feature>
<sequence>VGLPASRRPRRRRVRGWCPARRRRRCRRGTQRLVARVDLSHRLAPRGRGRREPGSPRLGRRRSRRRRRHRPRGRCRARGALGPGGDRGPRVRLL</sequence>
<dbReference type="EMBL" id="CADCTH010000119">
    <property type="protein sequence ID" value="CAA9227548.1"/>
    <property type="molecule type" value="Genomic_DNA"/>
</dbReference>
<evidence type="ECO:0000313" key="2">
    <source>
        <dbReference type="EMBL" id="CAA9227548.1"/>
    </source>
</evidence>
<protein>
    <submittedName>
        <fullName evidence="2">Uncharacterized protein</fullName>
    </submittedName>
</protein>
<evidence type="ECO:0000256" key="1">
    <source>
        <dbReference type="SAM" id="MobiDB-lite"/>
    </source>
</evidence>
<feature type="non-terminal residue" evidence="2">
    <location>
        <position position="94"/>
    </location>
</feature>
<dbReference type="AlphaFoldDB" id="A0A6J4HNM0"/>
<organism evidence="2">
    <name type="scientific">uncultured Actinomycetospora sp</name>
    <dbReference type="NCBI Taxonomy" id="1135996"/>
    <lineage>
        <taxon>Bacteria</taxon>
        <taxon>Bacillati</taxon>
        <taxon>Actinomycetota</taxon>
        <taxon>Actinomycetes</taxon>
        <taxon>Pseudonocardiales</taxon>
        <taxon>Pseudonocardiaceae</taxon>
        <taxon>Actinomycetospora</taxon>
        <taxon>environmental samples</taxon>
    </lineage>
</organism>
<accession>A0A6J4HNM0</accession>
<proteinExistence type="predicted"/>
<feature type="region of interest" description="Disordered" evidence="1">
    <location>
        <begin position="29"/>
        <end position="94"/>
    </location>
</feature>
<name>A0A6J4HNM0_9PSEU</name>
<reference evidence="2" key="1">
    <citation type="submission" date="2020-02" db="EMBL/GenBank/DDBJ databases">
        <authorList>
            <person name="Meier V. D."/>
        </authorList>
    </citation>
    <scope>NUCLEOTIDE SEQUENCE</scope>
    <source>
        <strain evidence="2">AVDCRST_MAG54</strain>
    </source>
</reference>
<feature type="non-terminal residue" evidence="2">
    <location>
        <position position="1"/>
    </location>
</feature>
<gene>
    <name evidence="2" type="ORF">AVDCRST_MAG54-867</name>
</gene>